<evidence type="ECO:0000259" key="4">
    <source>
        <dbReference type="Pfam" id="PF00370"/>
    </source>
</evidence>
<dbReference type="EMBL" id="HACG01025252">
    <property type="protein sequence ID" value="CEK72117.1"/>
    <property type="molecule type" value="Transcribed_RNA"/>
</dbReference>
<evidence type="ECO:0000313" key="5">
    <source>
        <dbReference type="EMBL" id="CEK72117.1"/>
    </source>
</evidence>
<dbReference type="Pfam" id="PF00370">
    <property type="entry name" value="FGGY_N"/>
    <property type="match status" value="1"/>
</dbReference>
<evidence type="ECO:0000256" key="1">
    <source>
        <dbReference type="ARBA" id="ARBA00009156"/>
    </source>
</evidence>
<dbReference type="InterPro" id="IPR018484">
    <property type="entry name" value="FGGY_N"/>
</dbReference>
<dbReference type="GO" id="GO:0006071">
    <property type="term" value="P:glycerol metabolic process"/>
    <property type="evidence" value="ECO:0007669"/>
    <property type="project" value="TreeGrafter"/>
</dbReference>
<gene>
    <name evidence="5" type="primary">ORF81164</name>
</gene>
<dbReference type="InterPro" id="IPR043129">
    <property type="entry name" value="ATPase_NBD"/>
</dbReference>
<sequence length="423" mass="46011">MATEINTGDDSLWLGIDLGTTSVKAVLINIEGDVIQSRSCETGAEVKSAVGNAGYEQDPYKILSTIQDVVLSVLSSKDLSCIRGIGITGQMHSVLMWKWSLKNYNCVEQLDKLDGRVDCSNLYTWQDQRCTPEFLETLPRPSSLYQPLSTGHGCATMFWLAQNQSSFFKDGQFTSCGTIMDFLIAILCGLDHPVTSDQLAASLGYFNKNHLSWDSVLYEDNDFPNYLLPKIVPAGTKIGHVTTSLKGWPSGVPVFVAMGDVQTAMFAALKYTSDAGLGEHVDNVSLMTRLQALAEQSKDRSSTLVVRPVFFGERHNTALQGHISGISSANFSNIGVVFRALCEGLVDHLHDMVPAQYLLSSGISRLLVSGSVSMKNSIVKQRLIDLYTVCSNLSVIIDNESANAVGSAVGAAQVIKNYTQENK</sequence>
<keyword evidence="3" id="KW-0418">Kinase</keyword>
<proteinExistence type="inferred from homology"/>
<protein>
    <recommendedName>
        <fullName evidence="4">Carbohydrate kinase FGGY N-terminal domain-containing protein</fullName>
    </recommendedName>
</protein>
<evidence type="ECO:0000256" key="3">
    <source>
        <dbReference type="ARBA" id="ARBA00022777"/>
    </source>
</evidence>
<evidence type="ECO:0000256" key="2">
    <source>
        <dbReference type="ARBA" id="ARBA00022679"/>
    </source>
</evidence>
<feature type="domain" description="Carbohydrate kinase FGGY N-terminal" evidence="4">
    <location>
        <begin position="12"/>
        <end position="266"/>
    </location>
</feature>
<organism evidence="5">
    <name type="scientific">Arion vulgaris</name>
    <dbReference type="NCBI Taxonomy" id="1028688"/>
    <lineage>
        <taxon>Eukaryota</taxon>
        <taxon>Metazoa</taxon>
        <taxon>Spiralia</taxon>
        <taxon>Lophotrochozoa</taxon>
        <taxon>Mollusca</taxon>
        <taxon>Gastropoda</taxon>
        <taxon>Heterobranchia</taxon>
        <taxon>Euthyneura</taxon>
        <taxon>Panpulmonata</taxon>
        <taxon>Eupulmonata</taxon>
        <taxon>Stylommatophora</taxon>
        <taxon>Helicina</taxon>
        <taxon>Arionoidea</taxon>
        <taxon>Arionidae</taxon>
        <taxon>Arion</taxon>
    </lineage>
</organism>
<comment type="similarity">
    <text evidence="1">Belongs to the FGGY kinase family.</text>
</comment>
<name>A0A0B6ZUS7_9EUPU</name>
<accession>A0A0B6ZUS7</accession>
<reference evidence="5" key="1">
    <citation type="submission" date="2014-12" db="EMBL/GenBank/DDBJ databases">
        <title>Insight into the proteome of Arion vulgaris.</title>
        <authorList>
            <person name="Aradska J."/>
            <person name="Bulat T."/>
            <person name="Smidak R."/>
            <person name="Sarate P."/>
            <person name="Gangsoo J."/>
            <person name="Sialana F."/>
            <person name="Bilban M."/>
            <person name="Lubec G."/>
        </authorList>
    </citation>
    <scope>NUCLEOTIDE SEQUENCE</scope>
    <source>
        <tissue evidence="5">Skin</tissue>
    </source>
</reference>
<dbReference type="AlphaFoldDB" id="A0A0B6ZUS7"/>
<dbReference type="SUPFAM" id="SSF53067">
    <property type="entry name" value="Actin-like ATPase domain"/>
    <property type="match status" value="2"/>
</dbReference>
<dbReference type="GO" id="GO:0005829">
    <property type="term" value="C:cytosol"/>
    <property type="evidence" value="ECO:0007669"/>
    <property type="project" value="TreeGrafter"/>
</dbReference>
<dbReference type="GO" id="GO:0050277">
    <property type="term" value="F:sedoheptulokinase activity"/>
    <property type="evidence" value="ECO:0007669"/>
    <property type="project" value="TreeGrafter"/>
</dbReference>
<dbReference type="PANTHER" id="PTHR10196:SF67">
    <property type="entry name" value="SEDOHEPTULOKINASE"/>
    <property type="match status" value="1"/>
</dbReference>
<dbReference type="CDD" id="cd07777">
    <property type="entry name" value="ASKHA_NBD_FGGY_SHK"/>
    <property type="match status" value="1"/>
</dbReference>
<dbReference type="PANTHER" id="PTHR10196">
    <property type="entry name" value="SUGAR KINASE"/>
    <property type="match status" value="1"/>
</dbReference>
<dbReference type="Gene3D" id="3.30.420.40">
    <property type="match status" value="1"/>
</dbReference>
<keyword evidence="2" id="KW-0808">Transferase</keyword>